<dbReference type="InterPro" id="IPR050366">
    <property type="entry name" value="BP-dependent_transpt_permease"/>
</dbReference>
<dbReference type="InterPro" id="IPR035906">
    <property type="entry name" value="MetI-like_sf"/>
</dbReference>
<dbReference type="RefSeq" id="WP_094406228.1">
    <property type="nucleotide sequence ID" value="NZ_NMVM01000001.1"/>
</dbReference>
<gene>
    <name evidence="9" type="ORF">CGZ94_15865</name>
</gene>
<sequence length="298" mass="31478">MSAEIPTTVNQDQALTGVRERPAGDLWRRFARSKPALISLVWLVLVLLVALFAGLIAPYPPFEGGPDARLPPGSGNHLLGTNHLGQDVFSQLVHGARVSLLVGFSVALAATVIGVLVGAVAGFFGGVVDSVLMRISEFFQTLPRLVLALVIVALFGSGLFGMIVVLSLLSWPQTARVVRSGVQSVRQSAYVDAARVAGMPAGTVILREVLPNVMSSVVVIASLDVAAAILTEASLSFFGLGDPNFVSWGGMLFQAQAYLRTAWWMAVFPGLAIALVVLALNLVGDGLNDALNPRLKER</sequence>
<keyword evidence="3" id="KW-1003">Cell membrane</keyword>
<dbReference type="OrthoDB" id="8906042at2"/>
<protein>
    <submittedName>
        <fullName evidence="9">Peptide ABC transporter permease</fullName>
    </submittedName>
</protein>
<comment type="similarity">
    <text evidence="7">Belongs to the binding-protein-dependent transport system permease family.</text>
</comment>
<evidence type="ECO:0000313" key="10">
    <source>
        <dbReference type="Proteomes" id="UP000215896"/>
    </source>
</evidence>
<accession>A0A255G7W9</accession>
<dbReference type="Gene3D" id="1.10.3720.10">
    <property type="entry name" value="MetI-like"/>
    <property type="match status" value="1"/>
</dbReference>
<dbReference type="PROSITE" id="PS50928">
    <property type="entry name" value="ABC_TM1"/>
    <property type="match status" value="1"/>
</dbReference>
<dbReference type="AlphaFoldDB" id="A0A255G7W9"/>
<evidence type="ECO:0000256" key="6">
    <source>
        <dbReference type="ARBA" id="ARBA00023136"/>
    </source>
</evidence>
<keyword evidence="6 7" id="KW-0472">Membrane</keyword>
<feature type="transmembrane region" description="Helical" evidence="7">
    <location>
        <begin position="217"/>
        <end position="240"/>
    </location>
</feature>
<feature type="domain" description="ABC transmembrane type-1" evidence="8">
    <location>
        <begin position="96"/>
        <end position="284"/>
    </location>
</feature>
<dbReference type="SUPFAM" id="SSF161098">
    <property type="entry name" value="MetI-like"/>
    <property type="match status" value="1"/>
</dbReference>
<keyword evidence="2 7" id="KW-0813">Transport</keyword>
<comment type="subcellular location">
    <subcellularLocation>
        <location evidence="1 7">Cell membrane</location>
        <topology evidence="1 7">Multi-pass membrane protein</topology>
    </subcellularLocation>
</comment>
<evidence type="ECO:0000259" key="8">
    <source>
        <dbReference type="PROSITE" id="PS50928"/>
    </source>
</evidence>
<keyword evidence="10" id="KW-1185">Reference proteome</keyword>
<reference evidence="9 10" key="1">
    <citation type="submission" date="2017-07" db="EMBL/GenBank/DDBJ databases">
        <title>Draft whole genome sequences of clinical Proprionibacteriaceae strains.</title>
        <authorList>
            <person name="Bernier A.-M."/>
            <person name="Bernard K."/>
            <person name="Domingo M.-C."/>
        </authorList>
    </citation>
    <scope>NUCLEOTIDE SEQUENCE [LARGE SCALE GENOMIC DNA]</scope>
    <source>
        <strain evidence="9 10">NML 030167</strain>
    </source>
</reference>
<comment type="caution">
    <text evidence="9">The sequence shown here is derived from an EMBL/GenBank/DDBJ whole genome shotgun (WGS) entry which is preliminary data.</text>
</comment>
<dbReference type="Pfam" id="PF00528">
    <property type="entry name" value="BPD_transp_1"/>
    <property type="match status" value="1"/>
</dbReference>
<dbReference type="CDD" id="cd06261">
    <property type="entry name" value="TM_PBP2"/>
    <property type="match status" value="1"/>
</dbReference>
<feature type="transmembrane region" description="Helical" evidence="7">
    <location>
        <begin position="261"/>
        <end position="283"/>
    </location>
</feature>
<dbReference type="InterPro" id="IPR000515">
    <property type="entry name" value="MetI-like"/>
</dbReference>
<keyword evidence="5 7" id="KW-1133">Transmembrane helix</keyword>
<evidence type="ECO:0000256" key="4">
    <source>
        <dbReference type="ARBA" id="ARBA00022692"/>
    </source>
</evidence>
<evidence type="ECO:0000256" key="2">
    <source>
        <dbReference type="ARBA" id="ARBA00022448"/>
    </source>
</evidence>
<feature type="transmembrane region" description="Helical" evidence="7">
    <location>
        <begin position="36"/>
        <end position="57"/>
    </location>
</feature>
<dbReference type="PANTHER" id="PTHR43386:SF1">
    <property type="entry name" value="D,D-DIPEPTIDE TRANSPORT SYSTEM PERMEASE PROTEIN DDPC-RELATED"/>
    <property type="match status" value="1"/>
</dbReference>
<dbReference type="GO" id="GO:0005886">
    <property type="term" value="C:plasma membrane"/>
    <property type="evidence" value="ECO:0007669"/>
    <property type="project" value="UniProtKB-SubCell"/>
</dbReference>
<evidence type="ECO:0000313" key="9">
    <source>
        <dbReference type="EMBL" id="OYO10496.1"/>
    </source>
</evidence>
<dbReference type="PANTHER" id="PTHR43386">
    <property type="entry name" value="OLIGOPEPTIDE TRANSPORT SYSTEM PERMEASE PROTEIN APPC"/>
    <property type="match status" value="1"/>
</dbReference>
<dbReference type="GO" id="GO:0055085">
    <property type="term" value="P:transmembrane transport"/>
    <property type="evidence" value="ECO:0007669"/>
    <property type="project" value="InterPro"/>
</dbReference>
<feature type="transmembrane region" description="Helical" evidence="7">
    <location>
        <begin position="145"/>
        <end position="169"/>
    </location>
</feature>
<evidence type="ECO:0000256" key="1">
    <source>
        <dbReference type="ARBA" id="ARBA00004651"/>
    </source>
</evidence>
<name>A0A255G7W9_9ACTN</name>
<evidence type="ECO:0000256" key="3">
    <source>
        <dbReference type="ARBA" id="ARBA00022475"/>
    </source>
</evidence>
<dbReference type="Pfam" id="PF12911">
    <property type="entry name" value="OppC_N"/>
    <property type="match status" value="1"/>
</dbReference>
<evidence type="ECO:0000256" key="7">
    <source>
        <dbReference type="RuleBase" id="RU363032"/>
    </source>
</evidence>
<dbReference type="Proteomes" id="UP000215896">
    <property type="component" value="Unassembled WGS sequence"/>
</dbReference>
<evidence type="ECO:0000256" key="5">
    <source>
        <dbReference type="ARBA" id="ARBA00022989"/>
    </source>
</evidence>
<keyword evidence="4 7" id="KW-0812">Transmembrane</keyword>
<feature type="transmembrane region" description="Helical" evidence="7">
    <location>
        <begin position="100"/>
        <end position="124"/>
    </location>
</feature>
<dbReference type="EMBL" id="NMVO01000016">
    <property type="protein sequence ID" value="OYO10496.1"/>
    <property type="molecule type" value="Genomic_DNA"/>
</dbReference>
<dbReference type="InterPro" id="IPR025966">
    <property type="entry name" value="OppC_N"/>
</dbReference>
<proteinExistence type="inferred from homology"/>
<organism evidence="9 10">
    <name type="scientific">Enemella evansiae</name>
    <dbReference type="NCBI Taxonomy" id="2016499"/>
    <lineage>
        <taxon>Bacteria</taxon>
        <taxon>Bacillati</taxon>
        <taxon>Actinomycetota</taxon>
        <taxon>Actinomycetes</taxon>
        <taxon>Propionibacteriales</taxon>
        <taxon>Propionibacteriaceae</taxon>
        <taxon>Enemella</taxon>
    </lineage>
</organism>